<dbReference type="CDD" id="cd00190">
    <property type="entry name" value="Tryp_SPc"/>
    <property type="match status" value="1"/>
</dbReference>
<organism evidence="9 10">
    <name type="scientific">Arctia plantaginis</name>
    <name type="common">Wood tiger moth</name>
    <name type="synonym">Phalaena plantaginis</name>
    <dbReference type="NCBI Taxonomy" id="874455"/>
    <lineage>
        <taxon>Eukaryota</taxon>
        <taxon>Metazoa</taxon>
        <taxon>Ecdysozoa</taxon>
        <taxon>Arthropoda</taxon>
        <taxon>Hexapoda</taxon>
        <taxon>Insecta</taxon>
        <taxon>Pterygota</taxon>
        <taxon>Neoptera</taxon>
        <taxon>Endopterygota</taxon>
        <taxon>Lepidoptera</taxon>
        <taxon>Glossata</taxon>
        <taxon>Ditrysia</taxon>
        <taxon>Noctuoidea</taxon>
        <taxon>Erebidae</taxon>
        <taxon>Arctiinae</taxon>
        <taxon>Arctia</taxon>
    </lineage>
</organism>
<dbReference type="InterPro" id="IPR051487">
    <property type="entry name" value="Ser/Thr_Proteases_Immune/Dev"/>
</dbReference>
<dbReference type="PANTHER" id="PTHR24256">
    <property type="entry name" value="TRYPTASE-RELATED"/>
    <property type="match status" value="1"/>
</dbReference>
<dbReference type="InterPro" id="IPR022700">
    <property type="entry name" value="CLIP"/>
</dbReference>
<evidence type="ECO:0000256" key="6">
    <source>
        <dbReference type="SAM" id="MobiDB-lite"/>
    </source>
</evidence>
<evidence type="ECO:0000256" key="5">
    <source>
        <dbReference type="RuleBase" id="RU363034"/>
    </source>
</evidence>
<evidence type="ECO:0000256" key="2">
    <source>
        <dbReference type="ARBA" id="ARBA00023157"/>
    </source>
</evidence>
<keyword evidence="5" id="KW-0378">Hydrolase</keyword>
<evidence type="ECO:0000313" key="10">
    <source>
        <dbReference type="Proteomes" id="UP000494106"/>
    </source>
</evidence>
<dbReference type="SMART" id="SM00020">
    <property type="entry name" value="Tryp_SPc"/>
    <property type="match status" value="1"/>
</dbReference>
<evidence type="ECO:0000313" key="9">
    <source>
        <dbReference type="EMBL" id="CAB3224478.1"/>
    </source>
</evidence>
<dbReference type="SUPFAM" id="SSF50494">
    <property type="entry name" value="Trypsin-like serine proteases"/>
    <property type="match status" value="1"/>
</dbReference>
<dbReference type="SMART" id="SM00680">
    <property type="entry name" value="CLIP"/>
    <property type="match status" value="1"/>
</dbReference>
<protein>
    <recommendedName>
        <fullName evidence="8">Peptidase S1 domain-containing protein</fullName>
    </recommendedName>
</protein>
<dbReference type="InterPro" id="IPR043504">
    <property type="entry name" value="Peptidase_S1_PA_chymotrypsin"/>
</dbReference>
<comment type="similarity">
    <text evidence="4">Belongs to the peptidase S1 family. CLIP subfamily.</text>
</comment>
<dbReference type="AlphaFoldDB" id="A0A8S0YY93"/>
<feature type="region of interest" description="Disordered" evidence="6">
    <location>
        <begin position="77"/>
        <end position="100"/>
    </location>
</feature>
<feature type="domain" description="Peptidase S1" evidence="8">
    <location>
        <begin position="155"/>
        <end position="398"/>
    </location>
</feature>
<dbReference type="PRINTS" id="PR00722">
    <property type="entry name" value="CHYMOTRYPSIN"/>
</dbReference>
<keyword evidence="5" id="KW-0645">Protease</keyword>
<feature type="chain" id="PRO_5035831634" description="Peptidase S1 domain-containing protein" evidence="7">
    <location>
        <begin position="18"/>
        <end position="399"/>
    </location>
</feature>
<comment type="caution">
    <text evidence="9">The sequence shown here is derived from an EMBL/GenBank/DDBJ whole genome shotgun (WGS) entry which is preliminary data.</text>
</comment>
<name>A0A8S0YY93_ARCPL</name>
<dbReference type="Gene3D" id="2.40.10.10">
    <property type="entry name" value="Trypsin-like serine proteases"/>
    <property type="match status" value="1"/>
</dbReference>
<accession>A0A8S0YY93</accession>
<dbReference type="OrthoDB" id="6339452at2759"/>
<dbReference type="FunFam" id="2.40.10.10:FF:000028">
    <property type="entry name" value="Serine protease easter"/>
    <property type="match status" value="1"/>
</dbReference>
<dbReference type="PROSITE" id="PS00135">
    <property type="entry name" value="TRYPSIN_SER"/>
    <property type="match status" value="1"/>
</dbReference>
<reference evidence="9 10" key="1">
    <citation type="submission" date="2020-04" db="EMBL/GenBank/DDBJ databases">
        <authorList>
            <person name="Wallbank WR R."/>
            <person name="Pardo Diaz C."/>
            <person name="Kozak K."/>
            <person name="Martin S."/>
            <person name="Jiggins C."/>
            <person name="Moest M."/>
            <person name="Warren A I."/>
            <person name="Byers J.R.P. K."/>
            <person name="Montejo-Kovacevich G."/>
            <person name="Yen C E."/>
        </authorList>
    </citation>
    <scope>NUCLEOTIDE SEQUENCE [LARGE SCALE GENOMIC DNA]</scope>
</reference>
<evidence type="ECO:0000259" key="8">
    <source>
        <dbReference type="PROSITE" id="PS50240"/>
    </source>
</evidence>
<evidence type="ECO:0000256" key="1">
    <source>
        <dbReference type="ARBA" id="ARBA00022729"/>
    </source>
</evidence>
<dbReference type="GO" id="GO:0004252">
    <property type="term" value="F:serine-type endopeptidase activity"/>
    <property type="evidence" value="ECO:0007669"/>
    <property type="project" value="InterPro"/>
</dbReference>
<keyword evidence="3" id="KW-0325">Glycoprotein</keyword>
<dbReference type="InterPro" id="IPR009003">
    <property type="entry name" value="Peptidase_S1_PA"/>
</dbReference>
<keyword evidence="1 7" id="KW-0732">Signal</keyword>
<evidence type="ECO:0000256" key="4">
    <source>
        <dbReference type="ARBA" id="ARBA00024195"/>
    </source>
</evidence>
<feature type="signal peptide" evidence="7">
    <location>
        <begin position="1"/>
        <end position="17"/>
    </location>
</feature>
<evidence type="ECO:0000256" key="7">
    <source>
        <dbReference type="SAM" id="SignalP"/>
    </source>
</evidence>
<dbReference type="Proteomes" id="UP000494106">
    <property type="component" value="Unassembled WGS sequence"/>
</dbReference>
<gene>
    <name evidence="9" type="ORF">APLA_LOCUS1983</name>
</gene>
<dbReference type="InterPro" id="IPR018114">
    <property type="entry name" value="TRYPSIN_HIS"/>
</dbReference>
<dbReference type="GO" id="GO:0006508">
    <property type="term" value="P:proteolysis"/>
    <property type="evidence" value="ECO:0007669"/>
    <property type="project" value="UniProtKB-KW"/>
</dbReference>
<dbReference type="PROSITE" id="PS50240">
    <property type="entry name" value="TRYPSIN_DOM"/>
    <property type="match status" value="1"/>
</dbReference>
<evidence type="ECO:0000256" key="3">
    <source>
        <dbReference type="ARBA" id="ARBA00023180"/>
    </source>
</evidence>
<dbReference type="EMBL" id="CADEBC010000147">
    <property type="protein sequence ID" value="CAB3224478.1"/>
    <property type="molecule type" value="Genomic_DNA"/>
</dbReference>
<dbReference type="PROSITE" id="PS00134">
    <property type="entry name" value="TRYPSIN_HIS"/>
    <property type="match status" value="1"/>
</dbReference>
<dbReference type="Pfam" id="PF00089">
    <property type="entry name" value="Trypsin"/>
    <property type="match status" value="1"/>
</dbReference>
<keyword evidence="2" id="KW-1015">Disulfide bond</keyword>
<sequence>MFFKLAILCCVLVLSDAAFEGDECDVAGVKGICTLLPKCPSALKAIRNGVRPEGCGFDGPTPIVCCLQDQKPTWRPPTITTTQRSTVTRRPEDENRTGGCEAVPEELTSKETGQKAFDKCIEYQAAYVYPCENVVSLLGGFSRTRHCHHNVDKLVYGGNDTHIHEFPHMAMLGYEDYGQPLTYNCGGSIISDKFILTAAHCTFNTKLGEVKYVVVGALTRTDANNPSNVLKVRRIIKHPEYASPSQYHDIALLETEKRIPLSQFVVPACLHVGDPVTDDQVLATGWGLTENRAIAEVMQKVILSKFTTEECALKYPEYRLLLKGFDPQTQTCYGDKTKAVDTCQGDSGGPIQIKSKRINCMYILVGVTSFGRKCGVIAEPAIYTKVSYYVPWIESIVWP</sequence>
<feature type="compositionally biased region" description="Low complexity" evidence="6">
    <location>
        <begin position="77"/>
        <end position="88"/>
    </location>
</feature>
<keyword evidence="5" id="KW-0720">Serine protease</keyword>
<dbReference type="InterPro" id="IPR001314">
    <property type="entry name" value="Peptidase_S1A"/>
</dbReference>
<keyword evidence="10" id="KW-1185">Reference proteome</keyword>
<proteinExistence type="inferred from homology"/>
<dbReference type="InterPro" id="IPR001254">
    <property type="entry name" value="Trypsin_dom"/>
</dbReference>
<dbReference type="InterPro" id="IPR033116">
    <property type="entry name" value="TRYPSIN_SER"/>
</dbReference>